<dbReference type="Proteomes" id="UP000002259">
    <property type="component" value="Segment"/>
</dbReference>
<protein>
    <submittedName>
        <fullName evidence="2">Uncharacterized protein</fullName>
    </submittedName>
</protein>
<dbReference type="KEGG" id="vg:5142426"/>
<evidence type="ECO:0000256" key="1">
    <source>
        <dbReference type="SAM" id="Phobius"/>
    </source>
</evidence>
<keyword evidence="1" id="KW-1133">Transmembrane helix</keyword>
<name>Q25BF5_HIS2V</name>
<keyword evidence="1" id="KW-0812">Transmembrane</keyword>
<reference evidence="2 3" key="1">
    <citation type="journal article" date="2006" name="Virology">
        <title>His1 and His2 are distantly related, spindle-shaped haloviruses belonging to the novel virus group, Salterprovirus.</title>
        <authorList>
            <person name="Bath C."/>
            <person name="Cukalac T."/>
            <person name="Porter K."/>
            <person name="Dyall-Smith M.L."/>
        </authorList>
    </citation>
    <scope>NUCLEOTIDE SEQUENCE</scope>
</reference>
<proteinExistence type="predicted"/>
<accession>Q25BF5</accession>
<evidence type="ECO:0000313" key="2">
    <source>
        <dbReference type="EMBL" id="AAQ13768.1"/>
    </source>
</evidence>
<keyword evidence="1" id="KW-0472">Membrane</keyword>
<organism evidence="2 3">
    <name type="scientific">His 2 virus</name>
    <name type="common">His2V</name>
    <name type="synonym">Haloarcula hispanica virus 2</name>
    <dbReference type="NCBI Taxonomy" id="128710"/>
    <lineage>
        <taxon>Viruses</taxon>
        <taxon>Monodnaviria</taxon>
        <taxon>Trapavirae</taxon>
        <taxon>Saleviricota</taxon>
        <taxon>Huolimaviricetes</taxon>
        <taxon>Haloruvirales</taxon>
        <taxon>Pleolipoviridae</taxon>
        <taxon>Gammapleolipovirus</taxon>
        <taxon>Gammapleolipovirus australiense</taxon>
        <taxon>Gammapleolipovirus His2</taxon>
    </lineage>
</organism>
<organismHost>
    <name type="scientific">Haloarcula hispanica</name>
    <dbReference type="NCBI Taxonomy" id="51589"/>
</organismHost>
<feature type="transmembrane region" description="Helical" evidence="1">
    <location>
        <begin position="20"/>
        <end position="38"/>
    </location>
</feature>
<keyword evidence="3" id="KW-1185">Reference proteome</keyword>
<sequence length="49" mass="5253">MLNMTKAEERQAKAIVAKTIGIVIGIIVFHNVACYIAGTNCGTSLVYLL</sequence>
<dbReference type="RefSeq" id="YP_529635.1">
    <property type="nucleotide sequence ID" value="NC_007918.1"/>
</dbReference>
<dbReference type="GeneID" id="5142426"/>
<dbReference type="EMBL" id="AF191797">
    <property type="protein sequence ID" value="AAQ13768.1"/>
    <property type="molecule type" value="Genomic_DNA"/>
</dbReference>
<evidence type="ECO:0000313" key="3">
    <source>
        <dbReference type="Proteomes" id="UP000002259"/>
    </source>
</evidence>